<reference evidence="1 2" key="1">
    <citation type="submission" date="2018-06" db="EMBL/GenBank/DDBJ databases">
        <title>Natronomonas sp. F16-60 a new haloarchaeon isolated from a solar saltern of Isla Cristina, Huelva, Spain.</title>
        <authorList>
            <person name="Duran-Viseras A."/>
            <person name="Sanchez-Porro C."/>
            <person name="Ventosa A."/>
        </authorList>
    </citation>
    <scope>NUCLEOTIDE SEQUENCE [LARGE SCALE GENOMIC DNA]</scope>
    <source>
        <strain evidence="1 2">F16-60</strain>
    </source>
</reference>
<dbReference type="OrthoDB" id="306160at2157"/>
<dbReference type="AlphaFoldDB" id="A0A554MUE3"/>
<dbReference type="EMBL" id="QMDX01000027">
    <property type="protein sequence ID" value="TSD08754.1"/>
    <property type="molecule type" value="Genomic_DNA"/>
</dbReference>
<keyword evidence="2" id="KW-1185">Reference proteome</keyword>
<sequence length="209" mass="21531">MNGAELVANVRGERATELDRLGSEKALVAVTGAQLERGPVLSAPARLLAGAAATFADWADATDGPAGEAFADAAATATEHGDALLGLADGADADGDPPYVIDELGTAETTPERVAAGLVAYPLVAERLLLQVINFLVNEGDRSKADTVREVRSDLQAMPDDAAGVLDAVCTDDGDWVTAQKATTDAVGMAYDEYATSLEEMGLDPKPVC</sequence>
<name>A0A554MUE3_9EURY</name>
<protein>
    <submittedName>
        <fullName evidence="1">Uncharacterized protein</fullName>
    </submittedName>
</protein>
<accession>A0A554MUE3</accession>
<organism evidence="1 2">
    <name type="scientific">Haloglomus irregulare</name>
    <dbReference type="NCBI Taxonomy" id="2234134"/>
    <lineage>
        <taxon>Archaea</taxon>
        <taxon>Methanobacteriati</taxon>
        <taxon>Methanobacteriota</taxon>
        <taxon>Stenosarchaea group</taxon>
        <taxon>Halobacteria</taxon>
        <taxon>Halobacteriales</taxon>
        <taxon>Natronomonadaceae</taxon>
        <taxon>Haloglomus</taxon>
    </lineage>
</organism>
<dbReference type="InParanoid" id="A0A554MUE3"/>
<dbReference type="RefSeq" id="WP_144263569.1">
    <property type="nucleotide sequence ID" value="NZ_QMDX01000027.1"/>
</dbReference>
<proteinExistence type="predicted"/>
<comment type="caution">
    <text evidence="1">The sequence shown here is derived from an EMBL/GenBank/DDBJ whole genome shotgun (WGS) entry which is preliminary data.</text>
</comment>
<evidence type="ECO:0000313" key="2">
    <source>
        <dbReference type="Proteomes" id="UP000319894"/>
    </source>
</evidence>
<evidence type="ECO:0000313" key="1">
    <source>
        <dbReference type="EMBL" id="TSD08754.1"/>
    </source>
</evidence>
<gene>
    <name evidence="1" type="ORF">DP107_18455</name>
</gene>
<dbReference type="Proteomes" id="UP000319894">
    <property type="component" value="Unassembled WGS sequence"/>
</dbReference>